<reference evidence="2 3" key="1">
    <citation type="submission" date="2015-01" db="EMBL/GenBank/DDBJ databases">
        <title>Genome Sequencing of Rickettsiales.</title>
        <authorList>
            <person name="Daugherty S.C."/>
            <person name="Su Q."/>
            <person name="Abolude K."/>
            <person name="Beier-Sexton M."/>
            <person name="Carlyon J.A."/>
            <person name="Carter R."/>
            <person name="Day N.P."/>
            <person name="Dumler S.J."/>
            <person name="Dyachenko V."/>
            <person name="Godinez A."/>
            <person name="Kurtti T.J."/>
            <person name="Lichay M."/>
            <person name="Mullins K.E."/>
            <person name="Ott S."/>
            <person name="Pappas-Brown V."/>
            <person name="Paris D.H."/>
            <person name="Patel P."/>
            <person name="Richards A.L."/>
            <person name="Sadzewicz L."/>
            <person name="Sears K."/>
            <person name="Seidman D."/>
            <person name="Sengamalay N."/>
            <person name="Stenos J."/>
            <person name="Tallon L.J."/>
            <person name="Vincent G."/>
            <person name="Fraser C.M."/>
            <person name="Munderloh U."/>
            <person name="Dunning-Hotopp J.C."/>
        </authorList>
    </citation>
    <scope>NUCLEOTIDE SEQUENCE [LARGE SCALE GENOMIC DNA]</scope>
    <source>
        <strain evidence="2 3">Ac/Pa</strain>
    </source>
</reference>
<dbReference type="Proteomes" id="UP000033556">
    <property type="component" value="Unassembled WGS sequence"/>
</dbReference>
<proteinExistence type="predicted"/>
<keyword evidence="1" id="KW-0812">Transmembrane</keyword>
<organism evidence="2 3">
    <name type="scientific">Rickettsia amblyommatis str. Ac/Pa</name>
    <dbReference type="NCBI Taxonomy" id="1359164"/>
    <lineage>
        <taxon>Bacteria</taxon>
        <taxon>Pseudomonadati</taxon>
        <taxon>Pseudomonadota</taxon>
        <taxon>Alphaproteobacteria</taxon>
        <taxon>Rickettsiales</taxon>
        <taxon>Rickettsiaceae</taxon>
        <taxon>Rickettsieae</taxon>
        <taxon>Rickettsia</taxon>
        <taxon>spotted fever group</taxon>
    </lineage>
</organism>
<keyword evidence="1" id="KW-1133">Transmembrane helix</keyword>
<sequence>MKSNQNKDNFTVFLSFSVVLHLFLLYFFLFGMPSLFEKLPEEQTITFEMLPVSDKSNIITQTKQKEAL</sequence>
<evidence type="ECO:0000256" key="1">
    <source>
        <dbReference type="SAM" id="Phobius"/>
    </source>
</evidence>
<evidence type="ECO:0000313" key="3">
    <source>
        <dbReference type="Proteomes" id="UP000033556"/>
    </source>
</evidence>
<protein>
    <submittedName>
        <fullName evidence="2">Periplasmic TonB domain protein</fullName>
    </submittedName>
</protein>
<evidence type="ECO:0000313" key="2">
    <source>
        <dbReference type="EMBL" id="KJV61878.1"/>
    </source>
</evidence>
<feature type="transmembrane region" description="Helical" evidence="1">
    <location>
        <begin position="12"/>
        <end position="32"/>
    </location>
</feature>
<accession>A0A0F3N1I8</accession>
<dbReference type="PATRIC" id="fig|1359164.3.peg.881"/>
<comment type="caution">
    <text evidence="2">The sequence shown here is derived from an EMBL/GenBank/DDBJ whole genome shotgun (WGS) entry which is preliminary data.</text>
</comment>
<dbReference type="AlphaFoldDB" id="A0A0F3N1I8"/>
<name>A0A0F3N1I8_RICAM</name>
<gene>
    <name evidence="2" type="ORF">APHACPA_0894</name>
</gene>
<dbReference type="EMBL" id="LANR01000001">
    <property type="protein sequence ID" value="KJV61878.1"/>
    <property type="molecule type" value="Genomic_DNA"/>
</dbReference>
<keyword evidence="1" id="KW-0472">Membrane</keyword>
<keyword evidence="3" id="KW-1185">Reference proteome</keyword>